<organism evidence="2 3">
    <name type="scientific">Boletus reticuloceps</name>
    <dbReference type="NCBI Taxonomy" id="495285"/>
    <lineage>
        <taxon>Eukaryota</taxon>
        <taxon>Fungi</taxon>
        <taxon>Dikarya</taxon>
        <taxon>Basidiomycota</taxon>
        <taxon>Agaricomycotina</taxon>
        <taxon>Agaricomycetes</taxon>
        <taxon>Agaricomycetidae</taxon>
        <taxon>Boletales</taxon>
        <taxon>Boletineae</taxon>
        <taxon>Boletaceae</taxon>
        <taxon>Boletoideae</taxon>
        <taxon>Boletus</taxon>
    </lineage>
</organism>
<feature type="domain" description="DUF6830" evidence="1">
    <location>
        <begin position="2"/>
        <end position="84"/>
    </location>
</feature>
<name>A0A8I2YV65_9AGAM</name>
<proteinExistence type="predicted"/>
<evidence type="ECO:0000313" key="2">
    <source>
        <dbReference type="EMBL" id="KAG6379016.1"/>
    </source>
</evidence>
<dbReference type="AlphaFoldDB" id="A0A8I2YV65"/>
<gene>
    <name evidence="2" type="ORF">JVT61DRAFT_11438</name>
</gene>
<sequence>MNAHNVSGVRTCDLHCPLPFDHIQIWYKLQVQQYLYHEDKGMDALQTLRAFPPSSDRPHRFYNTVIICPGPDSNWPHRGIEGMHTQLLSSRLHC</sequence>
<dbReference type="InterPro" id="IPR049233">
    <property type="entry name" value="DUF6830"/>
</dbReference>
<reference evidence="2" key="1">
    <citation type="submission" date="2021-03" db="EMBL/GenBank/DDBJ databases">
        <title>Evolutionary innovations through gain and loss of genes in the ectomycorrhizal Boletales.</title>
        <authorList>
            <person name="Wu G."/>
            <person name="Miyauchi S."/>
            <person name="Morin E."/>
            <person name="Yang Z.-L."/>
            <person name="Xu J."/>
            <person name="Martin F.M."/>
        </authorList>
    </citation>
    <scope>NUCLEOTIDE SEQUENCE</scope>
    <source>
        <strain evidence="2">BR01</strain>
    </source>
</reference>
<evidence type="ECO:0000259" key="1">
    <source>
        <dbReference type="Pfam" id="PF20722"/>
    </source>
</evidence>
<evidence type="ECO:0000313" key="3">
    <source>
        <dbReference type="Proteomes" id="UP000683000"/>
    </source>
</evidence>
<accession>A0A8I2YV65</accession>
<dbReference type="Proteomes" id="UP000683000">
    <property type="component" value="Unassembled WGS sequence"/>
</dbReference>
<dbReference type="OrthoDB" id="3232986at2759"/>
<dbReference type="EMBL" id="JAGFBS010000005">
    <property type="protein sequence ID" value="KAG6379016.1"/>
    <property type="molecule type" value="Genomic_DNA"/>
</dbReference>
<dbReference type="Pfam" id="PF20722">
    <property type="entry name" value="DUF6830"/>
    <property type="match status" value="1"/>
</dbReference>
<comment type="caution">
    <text evidence="2">The sequence shown here is derived from an EMBL/GenBank/DDBJ whole genome shotgun (WGS) entry which is preliminary data.</text>
</comment>
<keyword evidence="3" id="KW-1185">Reference proteome</keyword>
<protein>
    <recommendedName>
        <fullName evidence="1">DUF6830 domain-containing protein</fullName>
    </recommendedName>
</protein>